<evidence type="ECO:0000313" key="2">
    <source>
        <dbReference type="Proteomes" id="UP000661858"/>
    </source>
</evidence>
<dbReference type="GO" id="GO:0050482">
    <property type="term" value="P:arachidonate secretion"/>
    <property type="evidence" value="ECO:0007669"/>
    <property type="project" value="InterPro"/>
</dbReference>
<sequence>MTDESGNFLGGYDAPWAFDADNHPVPASYRIEGSDLIETVKPRAGTKFPAALNRPLYSAVTADGPASDGDDAGLVAASSGKVTVPSNYVYNPRKGSLHDYCTSSPDTWGKADFRGPCARRDMCYGKKGDHKKACDANLFVNLAHNCEYAYGSWNPLRCECLTVAATYCDAVTAFGDGQ</sequence>
<reference evidence="1" key="1">
    <citation type="submission" date="2021-01" db="EMBL/GenBank/DDBJ databases">
        <title>WGS of actinomycetes isolated from Thailand.</title>
        <authorList>
            <person name="Thawai C."/>
        </authorList>
    </citation>
    <scope>NUCLEOTIDE SEQUENCE</scope>
    <source>
        <strain evidence="1">RCU-197</strain>
    </source>
</reference>
<dbReference type="Gene3D" id="1.20.90.10">
    <property type="entry name" value="Phospholipase A2 domain"/>
    <property type="match status" value="1"/>
</dbReference>
<dbReference type="RefSeq" id="WP_201844072.1">
    <property type="nucleotide sequence ID" value="NZ_JAERRK010000035.1"/>
</dbReference>
<keyword evidence="2" id="KW-1185">Reference proteome</keyword>
<organism evidence="1 2">
    <name type="scientific">Streptomyces actinomycinicus</name>
    <dbReference type="NCBI Taxonomy" id="1695166"/>
    <lineage>
        <taxon>Bacteria</taxon>
        <taxon>Bacillati</taxon>
        <taxon>Actinomycetota</taxon>
        <taxon>Actinomycetes</taxon>
        <taxon>Kitasatosporales</taxon>
        <taxon>Streptomycetaceae</taxon>
        <taxon>Streptomyces</taxon>
    </lineage>
</organism>
<dbReference type="EMBL" id="JAERRK010000035">
    <property type="protein sequence ID" value="MBL1087531.1"/>
    <property type="molecule type" value="Genomic_DNA"/>
</dbReference>
<evidence type="ECO:0008006" key="3">
    <source>
        <dbReference type="Google" id="ProtNLM"/>
    </source>
</evidence>
<name>A0A937EQZ8_9ACTN</name>
<protein>
    <recommendedName>
        <fullName evidence="3">Phospholipase</fullName>
    </recommendedName>
</protein>
<dbReference type="Proteomes" id="UP000661858">
    <property type="component" value="Unassembled WGS sequence"/>
</dbReference>
<dbReference type="SUPFAM" id="SSF48619">
    <property type="entry name" value="Phospholipase A2, PLA2"/>
    <property type="match status" value="1"/>
</dbReference>
<dbReference type="GO" id="GO:0006644">
    <property type="term" value="P:phospholipid metabolic process"/>
    <property type="evidence" value="ECO:0007669"/>
    <property type="project" value="InterPro"/>
</dbReference>
<gene>
    <name evidence="1" type="ORF">JK359_37280</name>
</gene>
<dbReference type="GO" id="GO:0004623">
    <property type="term" value="F:phospholipase A2 activity"/>
    <property type="evidence" value="ECO:0007669"/>
    <property type="project" value="InterPro"/>
</dbReference>
<accession>A0A937EQZ8</accession>
<proteinExistence type="predicted"/>
<comment type="caution">
    <text evidence="1">The sequence shown here is derived from an EMBL/GenBank/DDBJ whole genome shotgun (WGS) entry which is preliminary data.</text>
</comment>
<evidence type="ECO:0000313" key="1">
    <source>
        <dbReference type="EMBL" id="MBL1087531.1"/>
    </source>
</evidence>
<dbReference type="AlphaFoldDB" id="A0A937EQZ8"/>
<dbReference type="InterPro" id="IPR036444">
    <property type="entry name" value="PLipase_A2_dom_sf"/>
</dbReference>